<accession>A0A8J5XE98</accession>
<evidence type="ECO:0000313" key="3">
    <source>
        <dbReference type="Proteomes" id="UP000751190"/>
    </source>
</evidence>
<evidence type="ECO:0000313" key="2">
    <source>
        <dbReference type="EMBL" id="KAG8461175.1"/>
    </source>
</evidence>
<dbReference type="AlphaFoldDB" id="A0A8J5XE98"/>
<evidence type="ECO:0000256" key="1">
    <source>
        <dbReference type="SAM" id="MobiDB-lite"/>
    </source>
</evidence>
<comment type="caution">
    <text evidence="2">The sequence shown here is derived from an EMBL/GenBank/DDBJ whole genome shotgun (WGS) entry which is preliminary data.</text>
</comment>
<name>A0A8J5XE98_DIALT</name>
<gene>
    <name evidence="2" type="ORF">KFE25_002364</name>
</gene>
<reference evidence="2" key="1">
    <citation type="submission" date="2021-05" db="EMBL/GenBank/DDBJ databases">
        <title>The genome of the haptophyte Pavlova lutheri (Diacronema luteri, Pavlovales) - a model for lipid biosynthesis in eukaryotic algae.</title>
        <authorList>
            <person name="Hulatt C.J."/>
            <person name="Posewitz M.C."/>
        </authorList>
    </citation>
    <scope>NUCLEOTIDE SEQUENCE</scope>
    <source>
        <strain evidence="2">NIVA-4/92</strain>
    </source>
</reference>
<protein>
    <submittedName>
        <fullName evidence="2">Uncharacterized protein</fullName>
    </submittedName>
</protein>
<dbReference type="EMBL" id="JAGTXO010000027">
    <property type="protein sequence ID" value="KAG8461175.1"/>
    <property type="molecule type" value="Genomic_DNA"/>
</dbReference>
<feature type="region of interest" description="Disordered" evidence="1">
    <location>
        <begin position="255"/>
        <end position="294"/>
    </location>
</feature>
<sequence>MADDVAEARLPRTDERDVQAWLSASSPALGLVRVALPLAPPPPACRLLALEPVAVPAALALARGLGAASELVVLLAADEWASALRAHAELRAVSWACTQRAYDPPWYVQRARVGRLLAPLAACEARPFGPAGAAVTVCLVDNGVLDERVGEHVLGLFDRAYDRGGFARCAPNRRASYMRALCSLLAHGGRALLLSAQPAAVGRGAAGTHDGIVRACSFSRAQPGARKRARLDGARARALVPAAAGAVAAALAARSDDTGSAEADDNTDIGAPSARAPATAAGAAPARPPPASVASVHVRSTARLCARSGEVWQGHAHLLVRAAAGEACAPAMPACPCCR</sequence>
<feature type="compositionally biased region" description="Low complexity" evidence="1">
    <location>
        <begin position="271"/>
        <end position="285"/>
    </location>
</feature>
<dbReference type="Proteomes" id="UP000751190">
    <property type="component" value="Unassembled WGS sequence"/>
</dbReference>
<keyword evidence="3" id="KW-1185">Reference proteome</keyword>
<proteinExistence type="predicted"/>
<organism evidence="2 3">
    <name type="scientific">Diacronema lutheri</name>
    <name type="common">Unicellular marine alga</name>
    <name type="synonym">Monochrysis lutheri</name>
    <dbReference type="NCBI Taxonomy" id="2081491"/>
    <lineage>
        <taxon>Eukaryota</taxon>
        <taxon>Haptista</taxon>
        <taxon>Haptophyta</taxon>
        <taxon>Pavlovophyceae</taxon>
        <taxon>Pavlovales</taxon>
        <taxon>Pavlovaceae</taxon>
        <taxon>Diacronema</taxon>
    </lineage>
</organism>